<gene>
    <name evidence="3" type="ORF">SAMN05444422_102375</name>
</gene>
<organism evidence="3 4">
    <name type="scientific">Natronobacterium haloterrestre</name>
    <name type="common">Halobiforma haloterrestris</name>
    <dbReference type="NCBI Taxonomy" id="148448"/>
    <lineage>
        <taxon>Archaea</taxon>
        <taxon>Methanobacteriati</taxon>
        <taxon>Methanobacteriota</taxon>
        <taxon>Stenosarchaea group</taxon>
        <taxon>Halobacteria</taxon>
        <taxon>Halobacteriales</taxon>
        <taxon>Natrialbaceae</taxon>
        <taxon>Natronobacterium</taxon>
    </lineage>
</organism>
<feature type="transmembrane region" description="Helical" evidence="2">
    <location>
        <begin position="64"/>
        <end position="85"/>
    </location>
</feature>
<protein>
    <submittedName>
        <fullName evidence="3">Uncharacterized protein</fullName>
    </submittedName>
</protein>
<keyword evidence="2" id="KW-1133">Transmembrane helix</keyword>
<feature type="transmembrane region" description="Helical" evidence="2">
    <location>
        <begin position="97"/>
        <end position="114"/>
    </location>
</feature>
<evidence type="ECO:0000256" key="1">
    <source>
        <dbReference type="SAM" id="MobiDB-lite"/>
    </source>
</evidence>
<name>A0A1I1EDN5_NATHA</name>
<feature type="transmembrane region" description="Helical" evidence="2">
    <location>
        <begin position="151"/>
        <end position="168"/>
    </location>
</feature>
<dbReference type="AlphaFoldDB" id="A0A1I1EDN5"/>
<keyword evidence="2" id="KW-0812">Transmembrane</keyword>
<reference evidence="4" key="1">
    <citation type="submission" date="2016-10" db="EMBL/GenBank/DDBJ databases">
        <authorList>
            <person name="Varghese N."/>
            <person name="Submissions S."/>
        </authorList>
    </citation>
    <scope>NUCLEOTIDE SEQUENCE [LARGE SCALE GENOMIC DNA]</scope>
    <source>
        <strain evidence="4">DSM 13078</strain>
    </source>
</reference>
<accession>A0A1I1EDN5</accession>
<dbReference type="Proteomes" id="UP000199161">
    <property type="component" value="Unassembled WGS sequence"/>
</dbReference>
<sequence length="247" mass="25329">MTTSPSRREVVFAALAGLTGVAGSYAVTGYSREFLVAPIDDAVVRATPGPIVAWMIQNVGERAHLLHIALSFAIAVGLLAVAAVVGLRVARRLDRPAVGVGLAGVAAWGLTASITAEPLLAIGAGVPVLAFAALGATPVAAPEHDPSRRRALVSGVSALAFLATALGFRRLTADDDTAGGEPLEEIEGGNESETTDDGDDEATLMEQAEANALDIEGDVPGLVSTFDEFYNVDIADSTPNSRPTTGR</sequence>
<keyword evidence="2" id="KW-0472">Membrane</keyword>
<feature type="transmembrane region" description="Helical" evidence="2">
    <location>
        <begin position="120"/>
        <end position="139"/>
    </location>
</feature>
<dbReference type="EMBL" id="FOKW01000002">
    <property type="protein sequence ID" value="SFB84886.1"/>
    <property type="molecule type" value="Genomic_DNA"/>
</dbReference>
<evidence type="ECO:0000313" key="3">
    <source>
        <dbReference type="EMBL" id="SFB84886.1"/>
    </source>
</evidence>
<evidence type="ECO:0000256" key="2">
    <source>
        <dbReference type="SAM" id="Phobius"/>
    </source>
</evidence>
<keyword evidence="4" id="KW-1185">Reference proteome</keyword>
<proteinExistence type="predicted"/>
<feature type="region of interest" description="Disordered" evidence="1">
    <location>
        <begin position="176"/>
        <end position="199"/>
    </location>
</feature>
<evidence type="ECO:0000313" key="4">
    <source>
        <dbReference type="Proteomes" id="UP000199161"/>
    </source>
</evidence>